<feature type="region of interest" description="Disordered" evidence="4">
    <location>
        <begin position="301"/>
        <end position="345"/>
    </location>
</feature>
<keyword evidence="1" id="KW-0479">Metal-binding</keyword>
<dbReference type="AlphaFoldDB" id="A0A8J9YMR4"/>
<dbReference type="Proteomes" id="UP000838412">
    <property type="component" value="Chromosome 11"/>
</dbReference>
<evidence type="ECO:0000256" key="3">
    <source>
        <dbReference type="ARBA" id="ARBA00022833"/>
    </source>
</evidence>
<organism evidence="6 7">
    <name type="scientific">Branchiostoma lanceolatum</name>
    <name type="common">Common lancelet</name>
    <name type="synonym">Amphioxus lanceolatum</name>
    <dbReference type="NCBI Taxonomy" id="7740"/>
    <lineage>
        <taxon>Eukaryota</taxon>
        <taxon>Metazoa</taxon>
        <taxon>Chordata</taxon>
        <taxon>Cephalochordata</taxon>
        <taxon>Leptocardii</taxon>
        <taxon>Amphioxiformes</taxon>
        <taxon>Branchiostomatidae</taxon>
        <taxon>Branchiostoma</taxon>
    </lineage>
</organism>
<dbReference type="PANTHER" id="PTHR25462">
    <property type="entry name" value="BONUS, ISOFORM C-RELATED"/>
    <property type="match status" value="1"/>
</dbReference>
<keyword evidence="7" id="KW-1185">Reference proteome</keyword>
<evidence type="ECO:0000313" key="7">
    <source>
        <dbReference type="Proteomes" id="UP000838412"/>
    </source>
</evidence>
<dbReference type="OrthoDB" id="654191at2759"/>
<name>A0A8J9YMR4_BRALA</name>
<dbReference type="Gene3D" id="3.30.160.60">
    <property type="entry name" value="Classic Zinc Finger"/>
    <property type="match status" value="1"/>
</dbReference>
<protein>
    <submittedName>
        <fullName evidence="6">TRIM2 protein</fullName>
    </submittedName>
</protein>
<dbReference type="PANTHER" id="PTHR25462:SF229">
    <property type="entry name" value="TRANSCRIPTION INTERMEDIARY FACTOR 1-BETA"/>
    <property type="match status" value="1"/>
</dbReference>
<reference evidence="6" key="1">
    <citation type="submission" date="2022-01" db="EMBL/GenBank/DDBJ databases">
        <authorList>
            <person name="Braso-Vives M."/>
        </authorList>
    </citation>
    <scope>NUCLEOTIDE SEQUENCE</scope>
</reference>
<feature type="compositionally biased region" description="Basic residues" evidence="4">
    <location>
        <begin position="366"/>
        <end position="378"/>
    </location>
</feature>
<dbReference type="InterPro" id="IPR017907">
    <property type="entry name" value="Znf_RING_CS"/>
</dbReference>
<dbReference type="SUPFAM" id="SSF57850">
    <property type="entry name" value="RING/U-box"/>
    <property type="match status" value="1"/>
</dbReference>
<sequence>MAEASFIQEGGEGESPSLDRSLQMNMFDCSICLQMFTRPKVLPCGHTFCKDCLVTYVKGGWSCKCPTCKRPAYLNGKKGSEGVESLTDNISLGNLRDDFASLTIINKQGREVEHHVQLTNQQVCVKHYGMEVKFYCPSCEEVICGECIVDEHNTHGVTRLSKALEKQAEQAKELMGEGKRWIEQVRGKITETEEARKMLKFEEETQCLLVNKSAACLKKVLTESVDKRATDIKEELNALFALKRVALTNCKEELETLLATLLNGVEEVDRTVQSARKPVVSKSPETTSAVEEFIQSVLLKEQATSDEVPSPPSWMPNHPSAIGTHTPQPLAQPKPARKERTEQQQPAVFRARQELSTLLQGQGPRRQLHVKRGTKKVVKPKDAVAKSLISEVPRRGIGNGGSEPIPPHSDSSDASNSQTDVMPIVADSSVEDSSASAKVSASSEGAAATFKFDDANGNSSDLDI</sequence>
<dbReference type="GO" id="GO:0008270">
    <property type="term" value="F:zinc ion binding"/>
    <property type="evidence" value="ECO:0007669"/>
    <property type="project" value="UniProtKB-KW"/>
</dbReference>
<dbReference type="SUPFAM" id="SSF57845">
    <property type="entry name" value="B-box zinc-binding domain"/>
    <property type="match status" value="1"/>
</dbReference>
<dbReference type="GO" id="GO:0006513">
    <property type="term" value="P:protein monoubiquitination"/>
    <property type="evidence" value="ECO:0007669"/>
    <property type="project" value="TreeGrafter"/>
</dbReference>
<dbReference type="InterPro" id="IPR047153">
    <property type="entry name" value="TRIM45/56/19-like"/>
</dbReference>
<accession>A0A8J9YMR4</accession>
<dbReference type="GO" id="GO:0061630">
    <property type="term" value="F:ubiquitin protein ligase activity"/>
    <property type="evidence" value="ECO:0007669"/>
    <property type="project" value="TreeGrafter"/>
</dbReference>
<dbReference type="PROSITE" id="PS00518">
    <property type="entry name" value="ZF_RING_1"/>
    <property type="match status" value="1"/>
</dbReference>
<dbReference type="InterPro" id="IPR013083">
    <property type="entry name" value="Znf_RING/FYVE/PHD"/>
</dbReference>
<evidence type="ECO:0000256" key="2">
    <source>
        <dbReference type="ARBA" id="ARBA00022771"/>
    </source>
</evidence>
<feature type="region of interest" description="Disordered" evidence="4">
    <location>
        <begin position="357"/>
        <end position="464"/>
    </location>
</feature>
<keyword evidence="2" id="KW-0863">Zinc-finger</keyword>
<proteinExistence type="predicted"/>
<dbReference type="SMART" id="SM00184">
    <property type="entry name" value="RING"/>
    <property type="match status" value="1"/>
</dbReference>
<evidence type="ECO:0000313" key="6">
    <source>
        <dbReference type="EMBL" id="CAH1239794.1"/>
    </source>
</evidence>
<gene>
    <name evidence="6" type="primary">TRIM2</name>
    <name evidence="6" type="ORF">BLAG_LOCUS3979</name>
</gene>
<dbReference type="InterPro" id="IPR027370">
    <property type="entry name" value="Znf-RING_euk"/>
</dbReference>
<dbReference type="EMBL" id="OV696696">
    <property type="protein sequence ID" value="CAH1239794.1"/>
    <property type="molecule type" value="Genomic_DNA"/>
</dbReference>
<dbReference type="Pfam" id="PF13445">
    <property type="entry name" value="zf-RING_UBOX"/>
    <property type="match status" value="1"/>
</dbReference>
<dbReference type="Gene3D" id="3.30.40.10">
    <property type="entry name" value="Zinc/RING finger domain, C3HC4 (zinc finger)"/>
    <property type="match status" value="1"/>
</dbReference>
<dbReference type="Pfam" id="PF00643">
    <property type="entry name" value="zf-B_box"/>
    <property type="match status" value="1"/>
</dbReference>
<keyword evidence="3" id="KW-0862">Zinc</keyword>
<evidence type="ECO:0000259" key="5">
    <source>
        <dbReference type="SMART" id="SM00184"/>
    </source>
</evidence>
<dbReference type="InterPro" id="IPR000315">
    <property type="entry name" value="Znf_B-box"/>
</dbReference>
<feature type="compositionally biased region" description="Low complexity" evidence="4">
    <location>
        <begin position="426"/>
        <end position="448"/>
    </location>
</feature>
<dbReference type="InterPro" id="IPR001841">
    <property type="entry name" value="Znf_RING"/>
</dbReference>
<evidence type="ECO:0000256" key="4">
    <source>
        <dbReference type="SAM" id="MobiDB-lite"/>
    </source>
</evidence>
<evidence type="ECO:0000256" key="1">
    <source>
        <dbReference type="ARBA" id="ARBA00022723"/>
    </source>
</evidence>
<feature type="domain" description="RING-type" evidence="5">
    <location>
        <begin position="29"/>
        <end position="68"/>
    </location>
</feature>